<evidence type="ECO:0000313" key="3">
    <source>
        <dbReference type="Proteomes" id="UP001190700"/>
    </source>
</evidence>
<proteinExistence type="predicted"/>
<dbReference type="Proteomes" id="UP001190700">
    <property type="component" value="Unassembled WGS sequence"/>
</dbReference>
<dbReference type="AlphaFoldDB" id="A0AAE0FDX0"/>
<evidence type="ECO:0008006" key="4">
    <source>
        <dbReference type="Google" id="ProtNLM"/>
    </source>
</evidence>
<evidence type="ECO:0000256" key="1">
    <source>
        <dbReference type="SAM" id="MobiDB-lite"/>
    </source>
</evidence>
<dbReference type="InterPro" id="IPR008775">
    <property type="entry name" value="Phytyl_CoA_dOase-like"/>
</dbReference>
<keyword evidence="3" id="KW-1185">Reference proteome</keyword>
<accession>A0AAE0FDX0</accession>
<reference evidence="2 3" key="1">
    <citation type="journal article" date="2015" name="Genome Biol. Evol.">
        <title>Comparative Genomics of a Bacterivorous Green Alga Reveals Evolutionary Causalities and Consequences of Phago-Mixotrophic Mode of Nutrition.</title>
        <authorList>
            <person name="Burns J.A."/>
            <person name="Paasch A."/>
            <person name="Narechania A."/>
            <person name="Kim E."/>
        </authorList>
    </citation>
    <scope>NUCLEOTIDE SEQUENCE [LARGE SCALE GENOMIC DNA]</scope>
    <source>
        <strain evidence="2 3">PLY_AMNH</strain>
    </source>
</reference>
<dbReference type="Gene3D" id="2.60.120.620">
    <property type="entry name" value="q2cbj1_9rhob like domain"/>
    <property type="match status" value="1"/>
</dbReference>
<gene>
    <name evidence="2" type="ORF">CYMTET_32994</name>
</gene>
<evidence type="ECO:0000313" key="2">
    <source>
        <dbReference type="EMBL" id="KAK3257937.1"/>
    </source>
</evidence>
<dbReference type="PANTHER" id="PTHR31630">
    <property type="entry name" value="PHYTANOYL-COA DIOXYGENASE-RELATED-RELATED"/>
    <property type="match status" value="1"/>
</dbReference>
<dbReference type="Pfam" id="PF05721">
    <property type="entry name" value="PhyH"/>
    <property type="match status" value="1"/>
</dbReference>
<comment type="caution">
    <text evidence="2">The sequence shown here is derived from an EMBL/GenBank/DDBJ whole genome shotgun (WGS) entry which is preliminary data.</text>
</comment>
<dbReference type="PANTHER" id="PTHR31630:SF6">
    <property type="entry name" value="PHYTANOYL-COA DIOXYGENASE-RELATED"/>
    <property type="match status" value="1"/>
</dbReference>
<sequence>MSENAEPPKMDMPPKTVLSQSPRFDPETQKDELAAYLEEHGYAVVKQVASSGEVETGTRLLWEFLESLPATCVKRDDIRTWGQAGDWLPSHTNGIIGGFGFGQSDFAWHFRLLPRVRAAFSVVWGGERDLLCSYDGGNVFLPHSYDASWKTRGGWFHTDQNALLPGMQGRVCVQGLVTLTDVDSASGGLCVIPGSHKVHPDVCARVKCAKFLPNFLPIDIRDPVMKIPPILVAAKAGDLLLWDSRTIHCNTPAIQSPATDPSHKLDIPRLLRIACYVCMGPARFATKKVIEQRIQGFENNESTSHWPHEYHRAGVALPDTPLKCFEKAPKMQQELIRGSCAKQRPFENLVQSVRNWWMGG</sequence>
<feature type="region of interest" description="Disordered" evidence="1">
    <location>
        <begin position="1"/>
        <end position="25"/>
    </location>
</feature>
<dbReference type="SUPFAM" id="SSF51197">
    <property type="entry name" value="Clavaminate synthase-like"/>
    <property type="match status" value="1"/>
</dbReference>
<dbReference type="EMBL" id="LGRX02019959">
    <property type="protein sequence ID" value="KAK3257937.1"/>
    <property type="molecule type" value="Genomic_DNA"/>
</dbReference>
<name>A0AAE0FDX0_9CHLO</name>
<organism evidence="2 3">
    <name type="scientific">Cymbomonas tetramitiformis</name>
    <dbReference type="NCBI Taxonomy" id="36881"/>
    <lineage>
        <taxon>Eukaryota</taxon>
        <taxon>Viridiplantae</taxon>
        <taxon>Chlorophyta</taxon>
        <taxon>Pyramimonadophyceae</taxon>
        <taxon>Pyramimonadales</taxon>
        <taxon>Pyramimonadaceae</taxon>
        <taxon>Cymbomonas</taxon>
    </lineage>
</organism>
<protein>
    <recommendedName>
        <fullName evidence="4">Phytanoyl-CoA dioxygenase</fullName>
    </recommendedName>
</protein>